<keyword evidence="2" id="KW-0378">Hydrolase</keyword>
<protein>
    <submittedName>
        <fullName evidence="2">HAD superfamily hydrolase</fullName>
    </submittedName>
</protein>
<dbReference type="STRING" id="268739.Nmlp_3758"/>
<dbReference type="Proteomes" id="UP000011867">
    <property type="component" value="Chromosome"/>
</dbReference>
<dbReference type="Pfam" id="PF06941">
    <property type="entry name" value="NT5C"/>
    <property type="match status" value="1"/>
</dbReference>
<proteinExistence type="predicted"/>
<dbReference type="RefSeq" id="WP_015410598.1">
    <property type="nucleotide sequence ID" value="NC_020388.1"/>
</dbReference>
<reference evidence="2 3" key="1">
    <citation type="journal article" date="2013" name="Genome Announc.">
        <title>Genome of the haloarchaeon Natronomonas moolapensis, a neutrophilic member of a previously haloalkaliphilic genus.</title>
        <authorList>
            <person name="Dyall-Smith M.L."/>
            <person name="Pfeiffer F."/>
            <person name="Oberwinkler T."/>
            <person name="Klee K."/>
            <person name="Rampp M."/>
            <person name="Palm P."/>
            <person name="Gross K."/>
            <person name="Schuster S.C."/>
            <person name="Oesterhelt D."/>
        </authorList>
    </citation>
    <scope>NUCLEOTIDE SEQUENCE [LARGE SCALE GENOMIC DNA]</scope>
    <source>
        <strain evidence="3">DSM 18674 / JCM 14361 / 8.8.11</strain>
    </source>
</reference>
<dbReference type="HOGENOM" id="CLU_1431592_0_0_2"/>
<dbReference type="OrthoDB" id="337956at2157"/>
<dbReference type="eggNOG" id="arCOG10136">
    <property type="taxonomic scope" value="Archaea"/>
</dbReference>
<dbReference type="InterPro" id="IPR010708">
    <property type="entry name" value="5'(3')-deoxyribonucleotidase"/>
</dbReference>
<dbReference type="Gene3D" id="3.40.50.1000">
    <property type="entry name" value="HAD superfamily/HAD-like"/>
    <property type="match status" value="1"/>
</dbReference>
<dbReference type="GeneID" id="14652052"/>
<dbReference type="AlphaFoldDB" id="M1XTU9"/>
<evidence type="ECO:0000256" key="1">
    <source>
        <dbReference type="PIRSR" id="PIRSR610708-1"/>
    </source>
</evidence>
<feature type="active site" description="Proton donor" evidence="1">
    <location>
        <position position="17"/>
    </location>
</feature>
<organism evidence="2 3">
    <name type="scientific">Natronomonas moolapensis (strain DSM 18674 / CECT 7526 / JCM 14361 / 8.8.11)</name>
    <dbReference type="NCBI Taxonomy" id="268739"/>
    <lineage>
        <taxon>Archaea</taxon>
        <taxon>Methanobacteriati</taxon>
        <taxon>Methanobacteriota</taxon>
        <taxon>Stenosarchaea group</taxon>
        <taxon>Halobacteria</taxon>
        <taxon>Halobacteriales</taxon>
        <taxon>Natronomonadaceae</taxon>
        <taxon>Natronomonas</taxon>
    </lineage>
</organism>
<accession>M1XTU9</accession>
<keyword evidence="3" id="KW-1185">Reference proteome</keyword>
<dbReference type="GO" id="GO:0009264">
    <property type="term" value="P:deoxyribonucleotide catabolic process"/>
    <property type="evidence" value="ECO:0007669"/>
    <property type="project" value="InterPro"/>
</dbReference>
<evidence type="ECO:0000313" key="3">
    <source>
        <dbReference type="Proteomes" id="UP000011867"/>
    </source>
</evidence>
<dbReference type="InterPro" id="IPR036412">
    <property type="entry name" value="HAD-like_sf"/>
</dbReference>
<gene>
    <name evidence="2" type="ordered locus">Nmlp_3758</name>
</gene>
<dbReference type="SUPFAM" id="SSF56784">
    <property type="entry name" value="HAD-like"/>
    <property type="match status" value="1"/>
</dbReference>
<evidence type="ECO:0000313" key="2">
    <source>
        <dbReference type="EMBL" id="CCQ37871.1"/>
    </source>
</evidence>
<dbReference type="EMBL" id="HF582854">
    <property type="protein sequence ID" value="CCQ37871.1"/>
    <property type="molecule type" value="Genomic_DNA"/>
</dbReference>
<dbReference type="KEGG" id="nmo:Nmlp_3758"/>
<sequence length="189" mass="20716">MTDRPLDPGSTLLVDLDGVVAEQLPRLCTYLRREYDHDVEPADIDDWSYDVPGTESHIGDVIGELMTDHAEWYFGGMDPRPGVAGTLSTLRSEYRVEIATHRIPETHDVSKAWLDDHGIGYDAFHDEVPRNKGALAGDALIDDYHGNVADALSAGKAGVLMRQPYSDPGACDGAHVVTSWDDVRTLLSV</sequence>
<name>M1XTU9_NATM8</name>
<dbReference type="InterPro" id="IPR023214">
    <property type="entry name" value="HAD_sf"/>
</dbReference>
<dbReference type="GO" id="GO:0008253">
    <property type="term" value="F:5'-nucleotidase activity"/>
    <property type="evidence" value="ECO:0007669"/>
    <property type="project" value="InterPro"/>
</dbReference>
<feature type="active site" description="Nucleophile" evidence="1">
    <location>
        <position position="15"/>
    </location>
</feature>